<evidence type="ECO:0000259" key="1">
    <source>
        <dbReference type="Pfam" id="PF12728"/>
    </source>
</evidence>
<dbReference type="InterPro" id="IPR041657">
    <property type="entry name" value="HTH_17"/>
</dbReference>
<comment type="caution">
    <text evidence="2">The sequence shown here is derived from an EMBL/GenBank/DDBJ whole genome shotgun (WGS) entry which is preliminary data.</text>
</comment>
<protein>
    <recommendedName>
        <fullName evidence="1">Helix-turn-helix domain-containing protein</fullName>
    </recommendedName>
</protein>
<evidence type="ECO:0000313" key="2">
    <source>
        <dbReference type="EMBL" id="GIG36307.1"/>
    </source>
</evidence>
<dbReference type="Pfam" id="PF12728">
    <property type="entry name" value="HTH_17"/>
    <property type="match status" value="1"/>
</dbReference>
<accession>A0A919PCX3</accession>
<keyword evidence="3" id="KW-1185">Reference proteome</keyword>
<dbReference type="InterPro" id="IPR010093">
    <property type="entry name" value="SinI_DNA-bd"/>
</dbReference>
<reference evidence="2" key="1">
    <citation type="submission" date="2021-01" db="EMBL/GenBank/DDBJ databases">
        <title>Whole genome shotgun sequence of Cellulomonas pakistanensis NBRC 110800.</title>
        <authorList>
            <person name="Komaki H."/>
            <person name="Tamura T."/>
        </authorList>
    </citation>
    <scope>NUCLEOTIDE SEQUENCE</scope>
    <source>
        <strain evidence="2">NBRC 110800</strain>
    </source>
</reference>
<dbReference type="GO" id="GO:0003677">
    <property type="term" value="F:DNA binding"/>
    <property type="evidence" value="ECO:0007669"/>
    <property type="project" value="InterPro"/>
</dbReference>
<dbReference type="NCBIfam" id="TIGR01764">
    <property type="entry name" value="excise"/>
    <property type="match status" value="1"/>
</dbReference>
<proteinExistence type="predicted"/>
<organism evidence="2 3">
    <name type="scientific">Cellulomonas pakistanensis</name>
    <dbReference type="NCBI Taxonomy" id="992287"/>
    <lineage>
        <taxon>Bacteria</taxon>
        <taxon>Bacillati</taxon>
        <taxon>Actinomycetota</taxon>
        <taxon>Actinomycetes</taxon>
        <taxon>Micrococcales</taxon>
        <taxon>Cellulomonadaceae</taxon>
        <taxon>Cellulomonas</taxon>
    </lineage>
</organism>
<sequence>MHKHCHISSVSGRHVGMEVSVREAADAMGVSDRRVRQLIAAGRIRARRVGSQWLVDGASLPGAPRRSRPLSPAEAWLLLAVDQAPTGRPGRWRERRARLERDPDPASLLASWAAARGDRLLFAAREPRGLLADPAVVRSGVSDPRSGISAVDLAEAYVRHDDLEAVRRRHLLRPAVGRPDVVLHVVAELPADPVPPLVLAADLAEHDGPRELARAGELIAQAVRAA</sequence>
<gene>
    <name evidence="2" type="ORF">Cpa01nite_16880</name>
</gene>
<dbReference type="EMBL" id="BONO01000010">
    <property type="protein sequence ID" value="GIG36307.1"/>
    <property type="molecule type" value="Genomic_DNA"/>
</dbReference>
<feature type="domain" description="Helix-turn-helix" evidence="1">
    <location>
        <begin position="20"/>
        <end position="60"/>
    </location>
</feature>
<dbReference type="Proteomes" id="UP000642125">
    <property type="component" value="Unassembled WGS sequence"/>
</dbReference>
<evidence type="ECO:0000313" key="3">
    <source>
        <dbReference type="Proteomes" id="UP000642125"/>
    </source>
</evidence>
<name>A0A919PCX3_9CELL</name>
<dbReference type="AlphaFoldDB" id="A0A919PCX3"/>